<sequence>MASPTSEPTYILHYKDQLLTPYLHSEIFMHRPWPLPATAPPTFDDNLPPTETIQPIDILHFAKTVRKLHLIGHHWLFTCLKRTDGCGCADTDFCNYRIIRNTFPKLTHLEWRYAHPEDGLRSIGLVVVTTDFSNTQRRGIEKVACCVDRRNESWVQCRAARNSRYEDHPLVNGSLGKAYAYWTNQRYATLLDLERAKRISDGYTHEICVDACPGGDGTGCDMDTPVSAERIAAFEAVEEAKIQEARESVGCVMNQMMLSVMPNEETRRGFDEELVRQFKELQRYLDRNGQWGLRRYRTPSGREVQEMIYRGYYHWR</sequence>
<dbReference type="AlphaFoldDB" id="A0A6A6UR53"/>
<evidence type="ECO:0000313" key="1">
    <source>
        <dbReference type="EMBL" id="KAF2673933.1"/>
    </source>
</evidence>
<reference evidence="1" key="1">
    <citation type="journal article" date="2020" name="Stud. Mycol.">
        <title>101 Dothideomycetes genomes: a test case for predicting lifestyles and emergence of pathogens.</title>
        <authorList>
            <person name="Haridas S."/>
            <person name="Albert R."/>
            <person name="Binder M."/>
            <person name="Bloem J."/>
            <person name="Labutti K."/>
            <person name="Salamov A."/>
            <person name="Andreopoulos B."/>
            <person name="Baker S."/>
            <person name="Barry K."/>
            <person name="Bills G."/>
            <person name="Bluhm B."/>
            <person name="Cannon C."/>
            <person name="Castanera R."/>
            <person name="Culley D."/>
            <person name="Daum C."/>
            <person name="Ezra D."/>
            <person name="Gonzalez J."/>
            <person name="Henrissat B."/>
            <person name="Kuo A."/>
            <person name="Liang C."/>
            <person name="Lipzen A."/>
            <person name="Lutzoni F."/>
            <person name="Magnuson J."/>
            <person name="Mondo S."/>
            <person name="Nolan M."/>
            <person name="Ohm R."/>
            <person name="Pangilinan J."/>
            <person name="Park H.-J."/>
            <person name="Ramirez L."/>
            <person name="Alfaro M."/>
            <person name="Sun H."/>
            <person name="Tritt A."/>
            <person name="Yoshinaga Y."/>
            <person name="Zwiers L.-H."/>
            <person name="Turgeon B."/>
            <person name="Goodwin S."/>
            <person name="Spatafora J."/>
            <person name="Crous P."/>
            <person name="Grigoriev I."/>
        </authorList>
    </citation>
    <scope>NUCLEOTIDE SEQUENCE</scope>
    <source>
        <strain evidence="1">CBS 115976</strain>
    </source>
</reference>
<organism evidence="1 2">
    <name type="scientific">Microthyrium microscopicum</name>
    <dbReference type="NCBI Taxonomy" id="703497"/>
    <lineage>
        <taxon>Eukaryota</taxon>
        <taxon>Fungi</taxon>
        <taxon>Dikarya</taxon>
        <taxon>Ascomycota</taxon>
        <taxon>Pezizomycotina</taxon>
        <taxon>Dothideomycetes</taxon>
        <taxon>Dothideomycetes incertae sedis</taxon>
        <taxon>Microthyriales</taxon>
        <taxon>Microthyriaceae</taxon>
        <taxon>Microthyrium</taxon>
    </lineage>
</organism>
<accession>A0A6A6UR53</accession>
<dbReference type="EMBL" id="MU004231">
    <property type="protein sequence ID" value="KAF2673933.1"/>
    <property type="molecule type" value="Genomic_DNA"/>
</dbReference>
<keyword evidence="2" id="KW-1185">Reference proteome</keyword>
<dbReference type="Proteomes" id="UP000799302">
    <property type="component" value="Unassembled WGS sequence"/>
</dbReference>
<name>A0A6A6UR53_9PEZI</name>
<evidence type="ECO:0000313" key="2">
    <source>
        <dbReference type="Proteomes" id="UP000799302"/>
    </source>
</evidence>
<proteinExistence type="predicted"/>
<gene>
    <name evidence="1" type="ORF">BT63DRAFT_171280</name>
</gene>
<protein>
    <submittedName>
        <fullName evidence="1">Uncharacterized protein</fullName>
    </submittedName>
</protein>